<dbReference type="EMBL" id="VIWT01000009">
    <property type="protein sequence ID" value="TWF71494.1"/>
    <property type="molecule type" value="Genomic_DNA"/>
</dbReference>
<dbReference type="OrthoDB" id="9797456at2"/>
<dbReference type="RefSeq" id="WP_145911704.1">
    <property type="nucleotide sequence ID" value="NZ_BAAAMZ010000023.1"/>
</dbReference>
<keyword evidence="1" id="KW-0472">Membrane</keyword>
<evidence type="ECO:0000313" key="3">
    <source>
        <dbReference type="Proteomes" id="UP000317940"/>
    </source>
</evidence>
<evidence type="ECO:0000313" key="2">
    <source>
        <dbReference type="EMBL" id="TWF71494.1"/>
    </source>
</evidence>
<feature type="transmembrane region" description="Helical" evidence="1">
    <location>
        <begin position="42"/>
        <end position="61"/>
    </location>
</feature>
<sequence>MVDGRPGTAARQEVPEEVAALARAHRLGKLTDVRRGVSPHRVVTVGWGSAALALLLTLTFAQETTKAAAPSALHALLQALTIAFLFVFAAGTAYGIRALLAGPRALYLYAGGLVHTDRRGARAVPWPTVTRLRPIHQRGPRGTPGRLLGYRLVTRDGTSFTVPLIPAGGRDEFTERIVSSVGRHG</sequence>
<keyword evidence="3" id="KW-1185">Reference proteome</keyword>
<comment type="caution">
    <text evidence="2">The sequence shown here is derived from an EMBL/GenBank/DDBJ whole genome shotgun (WGS) entry which is preliminary data.</text>
</comment>
<feature type="transmembrane region" description="Helical" evidence="1">
    <location>
        <begin position="73"/>
        <end position="96"/>
    </location>
</feature>
<protein>
    <submittedName>
        <fullName evidence="2">Uncharacterized protein</fullName>
    </submittedName>
</protein>
<name>A0A561S9G2_9ACTN</name>
<reference evidence="2 3" key="1">
    <citation type="submission" date="2019-06" db="EMBL/GenBank/DDBJ databases">
        <title>Sequencing the genomes of 1000 actinobacteria strains.</title>
        <authorList>
            <person name="Klenk H.-P."/>
        </authorList>
    </citation>
    <scope>NUCLEOTIDE SEQUENCE [LARGE SCALE GENOMIC DNA]</scope>
    <source>
        <strain evidence="2 3">DSM 44826</strain>
    </source>
</reference>
<accession>A0A561S9G2</accession>
<keyword evidence="1" id="KW-0812">Transmembrane</keyword>
<organism evidence="2 3">
    <name type="scientific">Kitasatospora viridis</name>
    <dbReference type="NCBI Taxonomy" id="281105"/>
    <lineage>
        <taxon>Bacteria</taxon>
        <taxon>Bacillati</taxon>
        <taxon>Actinomycetota</taxon>
        <taxon>Actinomycetes</taxon>
        <taxon>Kitasatosporales</taxon>
        <taxon>Streptomycetaceae</taxon>
        <taxon>Kitasatospora</taxon>
    </lineage>
</organism>
<dbReference type="Proteomes" id="UP000317940">
    <property type="component" value="Unassembled WGS sequence"/>
</dbReference>
<keyword evidence="1" id="KW-1133">Transmembrane helix</keyword>
<gene>
    <name evidence="2" type="ORF">FHX73_19124</name>
</gene>
<evidence type="ECO:0000256" key="1">
    <source>
        <dbReference type="SAM" id="Phobius"/>
    </source>
</evidence>
<proteinExistence type="predicted"/>
<dbReference type="AlphaFoldDB" id="A0A561S9G2"/>